<dbReference type="EMBL" id="CAEZVS010000003">
    <property type="protein sequence ID" value="CAB4627823.1"/>
    <property type="molecule type" value="Genomic_DNA"/>
</dbReference>
<reference evidence="2" key="1">
    <citation type="submission" date="2020-05" db="EMBL/GenBank/DDBJ databases">
        <authorList>
            <person name="Chiriac C."/>
            <person name="Salcher M."/>
            <person name="Ghai R."/>
            <person name="Kavagutti S V."/>
        </authorList>
    </citation>
    <scope>NUCLEOTIDE SEQUENCE</scope>
</reference>
<accession>A0A6J6IU34</accession>
<sequence length="64" mass="6926">MLVVNNFLAYINRGTVVVKRLFNRNHGSVHAGTVSPRGGQKDATGRGIVDFGHTPSLREIISPP</sequence>
<name>A0A6J6IU34_9ZZZZ</name>
<dbReference type="AlphaFoldDB" id="A0A6J6IU34"/>
<evidence type="ECO:0000313" key="2">
    <source>
        <dbReference type="EMBL" id="CAB4627823.1"/>
    </source>
</evidence>
<feature type="region of interest" description="Disordered" evidence="1">
    <location>
        <begin position="28"/>
        <end position="51"/>
    </location>
</feature>
<evidence type="ECO:0000256" key="1">
    <source>
        <dbReference type="SAM" id="MobiDB-lite"/>
    </source>
</evidence>
<organism evidence="2">
    <name type="scientific">freshwater metagenome</name>
    <dbReference type="NCBI Taxonomy" id="449393"/>
    <lineage>
        <taxon>unclassified sequences</taxon>
        <taxon>metagenomes</taxon>
        <taxon>ecological metagenomes</taxon>
    </lineage>
</organism>
<protein>
    <submittedName>
        <fullName evidence="2">Unannotated protein</fullName>
    </submittedName>
</protein>
<proteinExistence type="predicted"/>
<gene>
    <name evidence="2" type="ORF">UFOPK2106_00043</name>
</gene>